<sequence>MMDRRSLMALTMALGLTAGGPLLALATVPSGNDGIVLVVTPPWRDLAGVIDVAGGRQIGPDTAYLGALATGEGADFAARLRQGGAWAVFDGGTLAALCGWET</sequence>
<protein>
    <submittedName>
        <fullName evidence="2">Uncharacterized protein</fullName>
    </submittedName>
</protein>
<dbReference type="EMBL" id="AQQX01000001">
    <property type="protein sequence ID" value="KGM49991.1"/>
    <property type="molecule type" value="Genomic_DNA"/>
</dbReference>
<evidence type="ECO:0000313" key="3">
    <source>
        <dbReference type="Proteomes" id="UP000030004"/>
    </source>
</evidence>
<dbReference type="AlphaFoldDB" id="A0A0A0EGB0"/>
<evidence type="ECO:0000313" key="2">
    <source>
        <dbReference type="EMBL" id="KGM49991.1"/>
    </source>
</evidence>
<keyword evidence="3" id="KW-1185">Reference proteome</keyword>
<evidence type="ECO:0000256" key="1">
    <source>
        <dbReference type="SAM" id="SignalP"/>
    </source>
</evidence>
<keyword evidence="1" id="KW-0732">Signal</keyword>
<proteinExistence type="predicted"/>
<comment type="caution">
    <text evidence="2">The sequence shown here is derived from an EMBL/GenBank/DDBJ whole genome shotgun (WGS) entry which is preliminary data.</text>
</comment>
<dbReference type="Proteomes" id="UP000030004">
    <property type="component" value="Unassembled WGS sequence"/>
</dbReference>
<accession>A0A0A0EGB0</accession>
<name>A0A0A0EGB0_9RHOB</name>
<organism evidence="2 3">
    <name type="scientific">Pseudooceanicola atlanticus</name>
    <dbReference type="NCBI Taxonomy" id="1461694"/>
    <lineage>
        <taxon>Bacteria</taxon>
        <taxon>Pseudomonadati</taxon>
        <taxon>Pseudomonadota</taxon>
        <taxon>Alphaproteobacteria</taxon>
        <taxon>Rhodobacterales</taxon>
        <taxon>Paracoccaceae</taxon>
        <taxon>Pseudooceanicola</taxon>
    </lineage>
</organism>
<gene>
    <name evidence="2" type="ORF">ATO9_00340</name>
</gene>
<feature type="chain" id="PRO_5001968952" evidence="1">
    <location>
        <begin position="25"/>
        <end position="102"/>
    </location>
</feature>
<reference evidence="2 3" key="1">
    <citation type="journal article" date="2015" name="Antonie Van Leeuwenhoek">
        <title>Pseudooceanicola atlanticus gen. nov. sp. nov., isolated from surface seawater of the Atlantic Ocean and reclassification of Oceanicola batsensis, Oceanicola marinus, Oceanicola nitratireducens, Oceanicola nanhaiensis, Oceanicola antarcticus and Oceanicola flagellatus, as Pseudooceanicola batsensis comb. nov., Pseudooceanicola marinus comb. nov., Pseudooceanicola nitratireducens comb. nov., Pseudooceanicola nanhaiensis comb. nov., Pseudooceanicola antarcticus comb. nov., and Pseudooceanicola flagellatus comb. nov.</title>
        <authorList>
            <person name="Lai Q."/>
            <person name="Li G."/>
            <person name="Liu X."/>
            <person name="Du Y."/>
            <person name="Sun F."/>
            <person name="Shao Z."/>
        </authorList>
    </citation>
    <scope>NUCLEOTIDE SEQUENCE [LARGE SCALE GENOMIC DNA]</scope>
    <source>
        <strain evidence="2 3">22II-s11g</strain>
    </source>
</reference>
<feature type="signal peptide" evidence="1">
    <location>
        <begin position="1"/>
        <end position="24"/>
    </location>
</feature>